<organism evidence="3 4">
    <name type="scientific">Prorocentrum cordatum</name>
    <dbReference type="NCBI Taxonomy" id="2364126"/>
    <lineage>
        <taxon>Eukaryota</taxon>
        <taxon>Sar</taxon>
        <taxon>Alveolata</taxon>
        <taxon>Dinophyceae</taxon>
        <taxon>Prorocentrales</taxon>
        <taxon>Prorocentraceae</taxon>
        <taxon>Prorocentrum</taxon>
    </lineage>
</organism>
<dbReference type="Pfam" id="PF07690">
    <property type="entry name" value="MFS_1"/>
    <property type="match status" value="1"/>
</dbReference>
<feature type="region of interest" description="Disordered" evidence="1">
    <location>
        <begin position="414"/>
        <end position="465"/>
    </location>
</feature>
<dbReference type="Proteomes" id="UP001189429">
    <property type="component" value="Unassembled WGS sequence"/>
</dbReference>
<dbReference type="InterPro" id="IPR011701">
    <property type="entry name" value="MFS"/>
</dbReference>
<evidence type="ECO:0000313" key="3">
    <source>
        <dbReference type="EMBL" id="CAK0844416.1"/>
    </source>
</evidence>
<feature type="transmembrane region" description="Helical" evidence="2">
    <location>
        <begin position="297"/>
        <end position="318"/>
    </location>
</feature>
<proteinExistence type="predicted"/>
<dbReference type="EMBL" id="CAUYUJ010014662">
    <property type="protein sequence ID" value="CAK0844416.1"/>
    <property type="molecule type" value="Genomic_DNA"/>
</dbReference>
<keyword evidence="2" id="KW-0812">Transmembrane</keyword>
<keyword evidence="4" id="KW-1185">Reference proteome</keyword>
<evidence type="ECO:0000256" key="2">
    <source>
        <dbReference type="SAM" id="Phobius"/>
    </source>
</evidence>
<feature type="transmembrane region" description="Helical" evidence="2">
    <location>
        <begin position="267"/>
        <end position="285"/>
    </location>
</feature>
<dbReference type="CDD" id="cd06174">
    <property type="entry name" value="MFS"/>
    <property type="match status" value="1"/>
</dbReference>
<evidence type="ECO:0008006" key="5">
    <source>
        <dbReference type="Google" id="ProtNLM"/>
    </source>
</evidence>
<comment type="caution">
    <text evidence="3">The sequence shown here is derived from an EMBL/GenBank/DDBJ whole genome shotgun (WGS) entry which is preliminary data.</text>
</comment>
<name>A0ABN9TF43_9DINO</name>
<keyword evidence="2" id="KW-0472">Membrane</keyword>
<accession>A0ABN9TF43</accession>
<evidence type="ECO:0000313" key="4">
    <source>
        <dbReference type="Proteomes" id="UP001189429"/>
    </source>
</evidence>
<feature type="transmembrane region" description="Helical" evidence="2">
    <location>
        <begin position="240"/>
        <end position="261"/>
    </location>
</feature>
<dbReference type="Gene3D" id="1.20.1250.20">
    <property type="entry name" value="MFS general substrate transporter like domains"/>
    <property type="match status" value="1"/>
</dbReference>
<gene>
    <name evidence="3" type="ORF">PCOR1329_LOCUS38507</name>
</gene>
<evidence type="ECO:0000256" key="1">
    <source>
        <dbReference type="SAM" id="MobiDB-lite"/>
    </source>
</evidence>
<dbReference type="InterPro" id="IPR036259">
    <property type="entry name" value="MFS_trans_sf"/>
</dbReference>
<protein>
    <recommendedName>
        <fullName evidence="5">Solute carrier family 40 protein</fullName>
    </recommendedName>
</protein>
<reference evidence="3" key="1">
    <citation type="submission" date="2023-10" db="EMBL/GenBank/DDBJ databases">
        <authorList>
            <person name="Chen Y."/>
            <person name="Shah S."/>
            <person name="Dougan E. K."/>
            <person name="Thang M."/>
            <person name="Chan C."/>
        </authorList>
    </citation>
    <scope>NUCLEOTIDE SEQUENCE [LARGE SCALE GENOMIC DNA]</scope>
</reference>
<dbReference type="SUPFAM" id="SSF103473">
    <property type="entry name" value="MFS general substrate transporter"/>
    <property type="match status" value="1"/>
</dbReference>
<sequence>MIESHQSIQDAQKIMADEAAESWAKEVAVDKVSVGSVEPARTIGRTARNRGLSPQIYKEIDLAKELLQDTVVMMSLCAMAKALGRGLPPRTLEAAMQVSLRALVAARGRERFPRTLRATAPVLAAELAGCTVDAPPPAGAEQVRSAPERLQLLDSSLVALCTVPRSRRSSSRHFECQVLGVGVPEWQSAEVYVPGLDLNGCPRCPRASWAAGAGCLAAGGQHWALIELLARDRRFRGPMLALWMSDFGGSIHGPVITFFFLELGASPFDVGVFGFCRAAGALLLSPLYGRWVDRRGLLWPLLACVGLCGLGCLVRGAATELRHLYAAQLLVGMGGGSSWSMVKGHVARHTGEAQRPVVIAGLRLQMVVLSFSKVLYPATPCFGPSSASARTSPATARSWPPAWPSAGLASRCLLAFPPPPNSGDPGDGTQDARQKAEQPPGLGAAGVCPRVLRGHAGRGGGAPGL</sequence>
<keyword evidence="2" id="KW-1133">Transmembrane helix</keyword>